<proteinExistence type="predicted"/>
<gene>
    <name evidence="2" type="ORF">M8330_16205</name>
</gene>
<keyword evidence="1" id="KW-0812">Transmembrane</keyword>
<evidence type="ECO:0000313" key="3">
    <source>
        <dbReference type="Proteomes" id="UP001139485"/>
    </source>
</evidence>
<dbReference type="RefSeq" id="WP_250828195.1">
    <property type="nucleotide sequence ID" value="NZ_JAMOIL010000023.1"/>
</dbReference>
<dbReference type="Proteomes" id="UP001139485">
    <property type="component" value="Unassembled WGS sequence"/>
</dbReference>
<dbReference type="AlphaFoldDB" id="A0A9X2IGR0"/>
<reference evidence="2" key="1">
    <citation type="submission" date="2022-05" db="EMBL/GenBank/DDBJ databases">
        <authorList>
            <person name="Tuo L."/>
        </authorList>
    </citation>
    <scope>NUCLEOTIDE SEQUENCE</scope>
    <source>
        <strain evidence="2">BSK12Z-4</strain>
    </source>
</reference>
<feature type="transmembrane region" description="Helical" evidence="1">
    <location>
        <begin position="33"/>
        <end position="63"/>
    </location>
</feature>
<evidence type="ECO:0000313" key="2">
    <source>
        <dbReference type="EMBL" id="MCM0621834.1"/>
    </source>
</evidence>
<keyword evidence="1" id="KW-0472">Membrane</keyword>
<comment type="caution">
    <text evidence="2">The sequence shown here is derived from an EMBL/GenBank/DDBJ whole genome shotgun (WGS) entry which is preliminary data.</text>
</comment>
<feature type="transmembrane region" description="Helical" evidence="1">
    <location>
        <begin position="365"/>
        <end position="390"/>
    </location>
</feature>
<keyword evidence="1" id="KW-1133">Transmembrane helix</keyword>
<feature type="transmembrane region" description="Helical" evidence="1">
    <location>
        <begin position="249"/>
        <end position="272"/>
    </location>
</feature>
<sequence length="473" mass="49831">MLSRLSGALLLGSTWMCAGVAVGYAITSVPVLLVLGAFVAIVMFGVTGSRTLVCMAVVLVSALGLLRRLSSGGRVDYDPLLLVPLALFALAFLKHRRTATLDSRLIVFGMTGLGSILVVASLINGLSASSGYALGMTLMCLTLMIAPTVGWLPDIWAILYRLLPALGLVLATYGIVQFFILPRWDASWMIASGLESIGQPFPMYVRVFGTAEAPGAFSFLLSVCVIVAGYRAMDTSFGLSSRLLCLTSIPVISVALFLTGVRTAIVAVLLAVAITAAARRSPKLILGCAIATVAVVLFLSFGVGQLSGTESQTFSARRYTEFGGLEDSSVRARLALVEVLEASLTSPLGSGFGGSGNSVKSVDNAIVNMAVVAGPLAFLLFLTVYLVLLVRIVRGMGLVRTLEDQAAMSAAFVGLVYLQSGNLTISTTGLLLSYIVGIGFLRQSKCVTNEDCYGESASPYLRGQYRPERLNSS</sequence>
<feature type="transmembrane region" description="Helical" evidence="1">
    <location>
        <begin position="203"/>
        <end position="229"/>
    </location>
</feature>
<name>A0A9X2IGR0_9ACTN</name>
<feature type="transmembrane region" description="Helical" evidence="1">
    <location>
        <begin position="105"/>
        <end position="125"/>
    </location>
</feature>
<feature type="transmembrane region" description="Helical" evidence="1">
    <location>
        <begin position="158"/>
        <end position="182"/>
    </location>
</feature>
<evidence type="ECO:0008006" key="4">
    <source>
        <dbReference type="Google" id="ProtNLM"/>
    </source>
</evidence>
<accession>A0A9X2IGR0</accession>
<dbReference type="EMBL" id="JAMOIL010000023">
    <property type="protein sequence ID" value="MCM0621834.1"/>
    <property type="molecule type" value="Genomic_DNA"/>
</dbReference>
<evidence type="ECO:0000256" key="1">
    <source>
        <dbReference type="SAM" id="Phobius"/>
    </source>
</evidence>
<organism evidence="2 3">
    <name type="scientific">Nocardioides bruguierae</name>
    <dbReference type="NCBI Taxonomy" id="2945102"/>
    <lineage>
        <taxon>Bacteria</taxon>
        <taxon>Bacillati</taxon>
        <taxon>Actinomycetota</taxon>
        <taxon>Actinomycetes</taxon>
        <taxon>Propionibacteriales</taxon>
        <taxon>Nocardioidaceae</taxon>
        <taxon>Nocardioides</taxon>
    </lineage>
</organism>
<feature type="transmembrane region" description="Helical" evidence="1">
    <location>
        <begin position="284"/>
        <end position="303"/>
    </location>
</feature>
<feature type="transmembrane region" description="Helical" evidence="1">
    <location>
        <begin position="132"/>
        <end position="152"/>
    </location>
</feature>
<keyword evidence="3" id="KW-1185">Reference proteome</keyword>
<feature type="transmembrane region" description="Helical" evidence="1">
    <location>
        <begin position="75"/>
        <end position="93"/>
    </location>
</feature>
<protein>
    <recommendedName>
        <fullName evidence="4">O-antigen ligase domain-containing protein</fullName>
    </recommendedName>
</protein>